<dbReference type="EMBL" id="AWSO01002632">
    <property type="protein sequence ID" value="ESK81200.1"/>
    <property type="molecule type" value="Genomic_DNA"/>
</dbReference>
<evidence type="ECO:0000313" key="1">
    <source>
        <dbReference type="EMBL" id="ESK81200.1"/>
    </source>
</evidence>
<protein>
    <submittedName>
        <fullName evidence="1">Uncharacterized protein</fullName>
    </submittedName>
</protein>
<accession>V2WLY4</accession>
<dbReference type="AlphaFoldDB" id="V2WLY4"/>
<sequence length="327" mass="37445">MQASSWLICYYALGSPSFGLEDWGDLVILRFRLCRNMLQDRNLPMSNFAKRNPLSFKRCNQYPRDIRVLAACVSASVPVKTYSKHPYTFTWRNVVDCCRHHLRSLLATPNAARLALAIVNTHPCWNRGVYLPVGSGSEFWRGQGRRRMARGDRDEQNAVLLKKEITHAYAVYGSSPFVYYRLTYLAFARHHPDAFWPVIFGTTPNSRTGSPWKRVEWRRTILRPDDVVLAWCGQEERTLEVESTPTVDDKFSITNSSHFRIGIVPPRLFLSLVIPGIRNAPVVVQSADLYLIGCEFNTEAIRFKERENLSTVDLSDDSATPWNAREG</sequence>
<reference evidence="1 2" key="1">
    <citation type="journal article" date="2014" name="BMC Genomics">
        <title>Genome and secretome analysis of the hemibiotrophic fungal pathogen, Moniliophthora roreri, which causes frosty pod rot disease of cacao: mechanisms of the biotrophic and necrotrophic phases.</title>
        <authorList>
            <person name="Meinhardt L.W."/>
            <person name="Costa G.G.L."/>
            <person name="Thomazella D.P.T."/>
            <person name="Teixeira P.J.P.L."/>
            <person name="Carazzolle M.F."/>
            <person name="Schuster S.C."/>
            <person name="Carlson J.E."/>
            <person name="Guiltinan M.J."/>
            <person name="Mieczkowski P."/>
            <person name="Farmer A."/>
            <person name="Ramaraj T."/>
            <person name="Crozier J."/>
            <person name="Davis R.E."/>
            <person name="Shao J."/>
            <person name="Melnick R.L."/>
            <person name="Pereira G.A.G."/>
            <person name="Bailey B.A."/>
        </authorList>
    </citation>
    <scope>NUCLEOTIDE SEQUENCE [LARGE SCALE GENOMIC DNA]</scope>
    <source>
        <strain evidence="1 2">MCA 2997</strain>
    </source>
</reference>
<dbReference type="Proteomes" id="UP000017559">
    <property type="component" value="Unassembled WGS sequence"/>
</dbReference>
<name>V2WLY4_MONRO</name>
<gene>
    <name evidence="1" type="ORF">Moror_2269</name>
</gene>
<evidence type="ECO:0000313" key="2">
    <source>
        <dbReference type="Proteomes" id="UP000017559"/>
    </source>
</evidence>
<dbReference type="HOGENOM" id="CLU_850176_0_0_1"/>
<dbReference type="KEGG" id="mrr:Moror_2269"/>
<keyword evidence="2" id="KW-1185">Reference proteome</keyword>
<proteinExistence type="predicted"/>
<organism evidence="1 2">
    <name type="scientific">Moniliophthora roreri (strain MCA 2997)</name>
    <name type="common">Cocoa frosty pod rot fungus</name>
    <name type="synonym">Crinipellis roreri</name>
    <dbReference type="NCBI Taxonomy" id="1381753"/>
    <lineage>
        <taxon>Eukaryota</taxon>
        <taxon>Fungi</taxon>
        <taxon>Dikarya</taxon>
        <taxon>Basidiomycota</taxon>
        <taxon>Agaricomycotina</taxon>
        <taxon>Agaricomycetes</taxon>
        <taxon>Agaricomycetidae</taxon>
        <taxon>Agaricales</taxon>
        <taxon>Marasmiineae</taxon>
        <taxon>Marasmiaceae</taxon>
        <taxon>Moniliophthora</taxon>
    </lineage>
</organism>
<comment type="caution">
    <text evidence="1">The sequence shown here is derived from an EMBL/GenBank/DDBJ whole genome shotgun (WGS) entry which is preliminary data.</text>
</comment>